<gene>
    <name evidence="1" type="ordered locus">DP1654</name>
</gene>
<dbReference type="Pfam" id="PF00702">
    <property type="entry name" value="Hydrolase"/>
    <property type="match status" value="1"/>
</dbReference>
<dbReference type="OrthoDB" id="9778019at2"/>
<dbReference type="eggNOG" id="COG0637">
    <property type="taxonomic scope" value="Bacteria"/>
</dbReference>
<dbReference type="PANTHER" id="PTHR18901:SF38">
    <property type="entry name" value="PSEUDOURIDINE-5'-PHOSPHATASE"/>
    <property type="match status" value="1"/>
</dbReference>
<dbReference type="HOGENOM" id="CLU_1872112_0_0_7"/>
<dbReference type="Gene3D" id="1.10.150.240">
    <property type="entry name" value="Putative phosphatase, domain 2"/>
    <property type="match status" value="1"/>
</dbReference>
<accession>Q6AMP2</accession>
<dbReference type="Gene3D" id="3.40.50.1000">
    <property type="entry name" value="HAD superfamily/HAD-like"/>
    <property type="match status" value="1"/>
</dbReference>
<dbReference type="SUPFAM" id="SSF56784">
    <property type="entry name" value="HAD-like"/>
    <property type="match status" value="1"/>
</dbReference>
<evidence type="ECO:0008006" key="3">
    <source>
        <dbReference type="Google" id="ProtNLM"/>
    </source>
</evidence>
<dbReference type="InterPro" id="IPR036412">
    <property type="entry name" value="HAD-like_sf"/>
</dbReference>
<dbReference type="PROSITE" id="PS01228">
    <property type="entry name" value="COF_1"/>
    <property type="match status" value="1"/>
</dbReference>
<dbReference type="AlphaFoldDB" id="Q6AMP2"/>
<keyword evidence="2" id="KW-1185">Reference proteome</keyword>
<proteinExistence type="predicted"/>
<protein>
    <recommendedName>
        <fullName evidence="3">Beta-phosphoglucomutase</fullName>
    </recommendedName>
</protein>
<name>Q6AMP2_DESPS</name>
<dbReference type="InterPro" id="IPR023198">
    <property type="entry name" value="PGP-like_dom2"/>
</dbReference>
<evidence type="ECO:0000313" key="2">
    <source>
        <dbReference type="Proteomes" id="UP000000602"/>
    </source>
</evidence>
<dbReference type="KEGG" id="dps:DP1654"/>
<reference evidence="2" key="1">
    <citation type="journal article" date="2004" name="Environ. Microbiol.">
        <title>The genome of Desulfotalea psychrophila, a sulfate-reducing bacterium from permanently cold Arctic sediments.</title>
        <authorList>
            <person name="Rabus R."/>
            <person name="Ruepp A."/>
            <person name="Frickey T."/>
            <person name="Rattei T."/>
            <person name="Fartmann B."/>
            <person name="Stark M."/>
            <person name="Bauer M."/>
            <person name="Zibat A."/>
            <person name="Lombardot T."/>
            <person name="Becker I."/>
            <person name="Amann J."/>
            <person name="Gellner K."/>
            <person name="Teeling H."/>
            <person name="Leuschner W.D."/>
            <person name="Gloeckner F.-O."/>
            <person name="Lupas A.N."/>
            <person name="Amann R."/>
            <person name="Klenk H.-P."/>
        </authorList>
    </citation>
    <scope>NUCLEOTIDE SEQUENCE [LARGE SCALE GENOMIC DNA]</scope>
    <source>
        <strain evidence="2">DSM 12343 / LSv54</strain>
    </source>
</reference>
<dbReference type="Proteomes" id="UP000000602">
    <property type="component" value="Chromosome"/>
</dbReference>
<evidence type="ECO:0000313" key="1">
    <source>
        <dbReference type="EMBL" id="CAG36383.1"/>
    </source>
</evidence>
<dbReference type="InterPro" id="IPR023214">
    <property type="entry name" value="HAD_sf"/>
</dbReference>
<dbReference type="STRING" id="177439.DP1654"/>
<organism evidence="1 2">
    <name type="scientific">Desulfotalea psychrophila (strain LSv54 / DSM 12343)</name>
    <dbReference type="NCBI Taxonomy" id="177439"/>
    <lineage>
        <taxon>Bacteria</taxon>
        <taxon>Pseudomonadati</taxon>
        <taxon>Thermodesulfobacteriota</taxon>
        <taxon>Desulfobulbia</taxon>
        <taxon>Desulfobulbales</taxon>
        <taxon>Desulfocapsaceae</taxon>
        <taxon>Desulfotalea</taxon>
    </lineage>
</organism>
<dbReference type="PANTHER" id="PTHR18901">
    <property type="entry name" value="2-DEOXYGLUCOSE-6-PHOSPHATE PHOSPHATASE 2"/>
    <property type="match status" value="1"/>
</dbReference>
<dbReference type="EMBL" id="CR522870">
    <property type="protein sequence ID" value="CAG36383.1"/>
    <property type="molecule type" value="Genomic_DNA"/>
</dbReference>
<sequence>MIEALVFDLDGTLVNSEELHFMAWKEILEKHGAGPFTFDLFETYIGTSNEKVATDYISSRNWQISQTDLIREKQDVYIGAYSPNQPLPGSQRNFRAVLRRKILALASSSHEKEVRKILEVMDTEIFSRDHRWRYGQ</sequence>